<dbReference type="Pfam" id="PF12710">
    <property type="entry name" value="HAD"/>
    <property type="match status" value="1"/>
</dbReference>
<dbReference type="RefSeq" id="WP_107011512.1">
    <property type="nucleotide sequence ID" value="NZ_CP028136.1"/>
</dbReference>
<protein>
    <submittedName>
        <fullName evidence="1">Phosphoserine phosphatase</fullName>
    </submittedName>
</protein>
<dbReference type="AlphaFoldDB" id="A0A2R3Z394"/>
<gene>
    <name evidence="1" type="ORF">C7S20_05340</name>
</gene>
<dbReference type="Proteomes" id="UP000241507">
    <property type="component" value="Chromosome"/>
</dbReference>
<dbReference type="Gene3D" id="3.40.50.1000">
    <property type="entry name" value="HAD superfamily/HAD-like"/>
    <property type="match status" value="1"/>
</dbReference>
<dbReference type="SUPFAM" id="SSF56784">
    <property type="entry name" value="HAD-like"/>
    <property type="match status" value="1"/>
</dbReference>
<reference evidence="2" key="1">
    <citation type="submission" date="2018-03" db="EMBL/GenBank/DDBJ databases">
        <title>Gramella fulva sp. nov., isolated from a dry surface of tidal flat.</title>
        <authorList>
            <person name="Hwang S.H."/>
            <person name="Hwang W.M."/>
            <person name="Kang K."/>
            <person name="Ahn T.-Y."/>
        </authorList>
    </citation>
    <scope>NUCLEOTIDE SEQUENCE [LARGE SCALE GENOMIC DNA]</scope>
    <source>
        <strain evidence="2">SH35</strain>
    </source>
</reference>
<dbReference type="Gene3D" id="1.20.1440.100">
    <property type="entry name" value="SG protein - dephosphorylation function"/>
    <property type="match status" value="1"/>
</dbReference>
<sequence>MLQIVVYDLNRTLYRKSSKNEFFKFLISKKQARSLNLIQMLPFALLYSLKLLNKTTFKQHFYKYLDGIPPEVMTNLAKEFWDREYPENFRKSMLGDIHRYTSENVEVYIITGAYEVYTKYLENLLGVKVLGTRTSYKNGQYRIEGKACNNEEKVRRLKQEVREDYEILKAYSDDDEEILYEAEKGYFLKGNVWLQVQK</sequence>
<name>A0A2R3Z394_9FLAO</name>
<evidence type="ECO:0000313" key="1">
    <source>
        <dbReference type="EMBL" id="AVR44734.1"/>
    </source>
</evidence>
<accession>A0A2R3Z394</accession>
<dbReference type="InterPro" id="IPR036412">
    <property type="entry name" value="HAD-like_sf"/>
</dbReference>
<proteinExistence type="predicted"/>
<dbReference type="EMBL" id="CP028136">
    <property type="protein sequence ID" value="AVR44734.1"/>
    <property type="molecule type" value="Genomic_DNA"/>
</dbReference>
<organism evidence="1 2">
    <name type="scientific">Christiangramia fulva</name>
    <dbReference type="NCBI Taxonomy" id="2126553"/>
    <lineage>
        <taxon>Bacteria</taxon>
        <taxon>Pseudomonadati</taxon>
        <taxon>Bacteroidota</taxon>
        <taxon>Flavobacteriia</taxon>
        <taxon>Flavobacteriales</taxon>
        <taxon>Flavobacteriaceae</taxon>
        <taxon>Christiangramia</taxon>
    </lineage>
</organism>
<dbReference type="OrthoDB" id="9794212at2"/>
<dbReference type="InterPro" id="IPR023214">
    <property type="entry name" value="HAD_sf"/>
</dbReference>
<dbReference type="KEGG" id="grs:C7S20_05340"/>
<evidence type="ECO:0000313" key="2">
    <source>
        <dbReference type="Proteomes" id="UP000241507"/>
    </source>
</evidence>
<keyword evidence="2" id="KW-1185">Reference proteome</keyword>